<organism evidence="3 4">
    <name type="scientific">Halobacillus salinarum</name>
    <dbReference type="NCBI Taxonomy" id="2932257"/>
    <lineage>
        <taxon>Bacteria</taxon>
        <taxon>Bacillati</taxon>
        <taxon>Bacillota</taxon>
        <taxon>Bacilli</taxon>
        <taxon>Bacillales</taxon>
        <taxon>Bacillaceae</taxon>
        <taxon>Halobacillus</taxon>
    </lineage>
</organism>
<dbReference type="PANTHER" id="PTHR43539:SF89">
    <property type="entry name" value="NAD(P)-BINDING DOMAIN-CONTAINING PROTEIN"/>
    <property type="match status" value="1"/>
</dbReference>
<proteinExistence type="predicted"/>
<gene>
    <name evidence="3" type="ORF">MUN89_21025</name>
</gene>
<dbReference type="RefSeq" id="WP_244710140.1">
    <property type="nucleotide sequence ID" value="NZ_CP095073.1"/>
</dbReference>
<reference evidence="3 4" key="1">
    <citation type="submission" date="2022-04" db="EMBL/GenBank/DDBJ databases">
        <title>Halobacillus sp. isolated from saltern.</title>
        <authorList>
            <person name="Won M."/>
            <person name="Lee C.-M."/>
            <person name="Woen H.-Y."/>
            <person name="Kwon S.-W."/>
        </authorList>
    </citation>
    <scope>NUCLEOTIDE SEQUENCE [LARGE SCALE GENOMIC DNA]</scope>
    <source>
        <strain evidence="3 4">SSBR10-3</strain>
    </source>
</reference>
<name>A0ABY4EJG0_9BACI</name>
<sequence length="371" mass="41972">MKKHYDVLVVGAGASGIGVGILLKQMGCESFRLIDRGKIGESFRRWPKEMRFITPSFPSQGFGQTDLNAVAPKTSPGYTLNQEHPTGEDYAEYLELLVNHYELPVTTDLEVKEVTKLESGLFELTTSKGTITSTFIIWAAGEYQYPDWDVFPGAELCIHNSQIQSWGEMEDDDYIIIGGYESGLDAVYQLNQYHKKSRLLARTSTWKLDSSDPSTILSPYTFNRIRESLPDRRIKIFEHHTVQSVSRKNDIYFVQTSEGEEFTTSTPPILATGFKGSTSIISHLFDSGSHGEPLVNNQDESTQCEGLFLCGPELRHDSHVFCFIYKFRQRFPVVAEAIGSQLNLDLDILDLYKKESFYLDDLTDCGERCEC</sequence>
<dbReference type="EMBL" id="CP095073">
    <property type="protein sequence ID" value="UOQ44299.1"/>
    <property type="molecule type" value="Genomic_DNA"/>
</dbReference>
<keyword evidence="2" id="KW-0812">Transmembrane</keyword>
<protein>
    <submittedName>
        <fullName evidence="3">NAD(P)-binding domain-containing protein</fullName>
    </submittedName>
</protein>
<dbReference type="Proteomes" id="UP000831787">
    <property type="component" value="Chromosome"/>
</dbReference>
<dbReference type="Gene3D" id="3.50.50.60">
    <property type="entry name" value="FAD/NAD(P)-binding domain"/>
    <property type="match status" value="2"/>
</dbReference>
<evidence type="ECO:0000256" key="2">
    <source>
        <dbReference type="SAM" id="Phobius"/>
    </source>
</evidence>
<keyword evidence="4" id="KW-1185">Reference proteome</keyword>
<dbReference type="InterPro" id="IPR036188">
    <property type="entry name" value="FAD/NAD-bd_sf"/>
</dbReference>
<accession>A0ABY4EJG0</accession>
<dbReference type="Pfam" id="PF13738">
    <property type="entry name" value="Pyr_redox_3"/>
    <property type="match status" value="1"/>
</dbReference>
<dbReference type="PANTHER" id="PTHR43539">
    <property type="entry name" value="FLAVIN-BINDING MONOOXYGENASE-LIKE PROTEIN (AFU_ORTHOLOGUE AFUA_4G09220)"/>
    <property type="match status" value="1"/>
</dbReference>
<feature type="transmembrane region" description="Helical" evidence="2">
    <location>
        <begin position="7"/>
        <end position="23"/>
    </location>
</feature>
<dbReference type="SUPFAM" id="SSF51905">
    <property type="entry name" value="FAD/NAD(P)-binding domain"/>
    <property type="match status" value="1"/>
</dbReference>
<evidence type="ECO:0000313" key="4">
    <source>
        <dbReference type="Proteomes" id="UP000831787"/>
    </source>
</evidence>
<keyword evidence="2" id="KW-0472">Membrane</keyword>
<evidence type="ECO:0000313" key="3">
    <source>
        <dbReference type="EMBL" id="UOQ44299.1"/>
    </source>
</evidence>
<keyword evidence="2" id="KW-1133">Transmembrane helix</keyword>
<evidence type="ECO:0000256" key="1">
    <source>
        <dbReference type="ARBA" id="ARBA00023002"/>
    </source>
</evidence>
<keyword evidence="1" id="KW-0560">Oxidoreductase</keyword>
<dbReference type="InterPro" id="IPR050982">
    <property type="entry name" value="Auxin_biosynth/cation_transpt"/>
</dbReference>